<dbReference type="AlphaFoldDB" id="A0AA42U3D3"/>
<organism evidence="1 2">
    <name type="scientific">Acinetobacter johnsonii</name>
    <dbReference type="NCBI Taxonomy" id="40214"/>
    <lineage>
        <taxon>Bacteria</taxon>
        <taxon>Pseudomonadati</taxon>
        <taxon>Pseudomonadota</taxon>
        <taxon>Gammaproteobacteria</taxon>
        <taxon>Moraxellales</taxon>
        <taxon>Moraxellaceae</taxon>
        <taxon>Acinetobacter</taxon>
    </lineage>
</organism>
<name>A0AA42U3D3_ACIJO</name>
<proteinExistence type="predicted"/>
<accession>A0AA42U3D3</accession>
<reference evidence="1" key="1">
    <citation type="submission" date="2022-09" db="EMBL/GenBank/DDBJ databases">
        <title>Intensive care unit water sources are persistently colonized with multi-drug resistant bacteria and are the site of extensive horizontal gene transfer of antibiotic resistance genes.</title>
        <authorList>
            <person name="Diorio-Toth L."/>
        </authorList>
    </citation>
    <scope>NUCLEOTIDE SEQUENCE</scope>
    <source>
        <strain evidence="1">GD03725</strain>
    </source>
</reference>
<evidence type="ECO:0000313" key="1">
    <source>
        <dbReference type="EMBL" id="MDH1440274.1"/>
    </source>
</evidence>
<dbReference type="Proteomes" id="UP001161567">
    <property type="component" value="Unassembled WGS sequence"/>
</dbReference>
<gene>
    <name evidence="1" type="ORF">N5I27_18480</name>
</gene>
<dbReference type="EMBL" id="JAOCIL010000003">
    <property type="protein sequence ID" value="MDH1440274.1"/>
    <property type="molecule type" value="Genomic_DNA"/>
</dbReference>
<evidence type="ECO:0000313" key="2">
    <source>
        <dbReference type="Proteomes" id="UP001161567"/>
    </source>
</evidence>
<comment type="caution">
    <text evidence="1">The sequence shown here is derived from an EMBL/GenBank/DDBJ whole genome shotgun (WGS) entry which is preliminary data.</text>
</comment>
<dbReference type="RefSeq" id="WP_039253272.1">
    <property type="nucleotide sequence ID" value="NZ_JAOCIL010000003.1"/>
</dbReference>
<sequence length="207" mass="24762">MANLLQKISWNENQYQMPDISGYYVEQGKDNYIAESGIGHESWNFNKSELIDGKVYGYLKADVSTLFNEKHNIFFFSRNLNNELYLVGYYKDCKYLTEKERMELRNKMVDSGLLDKRINQAYRILREENDFSEWAWDDVEAEFGFEISSFKLEVLPENVFFFKERILFTEEEWKAATGKGWQERYGNYSIIPNLETFKHKIMKEEFA</sequence>
<protein>
    <submittedName>
        <fullName evidence="1">Uncharacterized protein</fullName>
    </submittedName>
</protein>